<evidence type="ECO:0000259" key="1">
    <source>
        <dbReference type="Pfam" id="PF03703"/>
    </source>
</evidence>
<feature type="domain" description="YdbS-like PH" evidence="1">
    <location>
        <begin position="9"/>
        <end position="65"/>
    </location>
</feature>
<accession>A0A2M6WWH8</accession>
<proteinExistence type="predicted"/>
<sequence length="71" mass="8073">MLAVEQDKILSRKTSEILLKNIQNISHVKRGLLQMIFDFGDIEIQTAGAKAAIIIKNIEHPYDAQQKILKK</sequence>
<reference evidence="3" key="1">
    <citation type="submission" date="2017-09" db="EMBL/GenBank/DDBJ databases">
        <title>Depth-based differentiation of microbial function through sediment-hosted aquifers and enrichment of novel symbionts in the deep terrestrial subsurface.</title>
        <authorList>
            <person name="Probst A.J."/>
            <person name="Ladd B."/>
            <person name="Jarett J.K."/>
            <person name="Geller-Mcgrath D.E."/>
            <person name="Sieber C.M.K."/>
            <person name="Emerson J.B."/>
            <person name="Anantharaman K."/>
            <person name="Thomas B.C."/>
            <person name="Malmstrom R."/>
            <person name="Stieglmeier M."/>
            <person name="Klingl A."/>
            <person name="Woyke T."/>
            <person name="Ryan C.M."/>
            <person name="Banfield J.F."/>
        </authorList>
    </citation>
    <scope>NUCLEOTIDE SEQUENCE [LARGE SCALE GENOMIC DNA]</scope>
</reference>
<dbReference type="AlphaFoldDB" id="A0A2M6WWH8"/>
<dbReference type="Pfam" id="PF03703">
    <property type="entry name" value="bPH_2"/>
    <property type="match status" value="1"/>
</dbReference>
<gene>
    <name evidence="2" type="ORF">COT77_03510</name>
</gene>
<evidence type="ECO:0000313" key="3">
    <source>
        <dbReference type="Proteomes" id="UP000228596"/>
    </source>
</evidence>
<dbReference type="InterPro" id="IPR005182">
    <property type="entry name" value="YdbS-like_PH"/>
</dbReference>
<dbReference type="Proteomes" id="UP000228596">
    <property type="component" value="Unassembled WGS sequence"/>
</dbReference>
<evidence type="ECO:0000313" key="2">
    <source>
        <dbReference type="EMBL" id="PIT97066.1"/>
    </source>
</evidence>
<comment type="caution">
    <text evidence="2">The sequence shown here is derived from an EMBL/GenBank/DDBJ whole genome shotgun (WGS) entry which is preliminary data.</text>
</comment>
<dbReference type="EMBL" id="PEZV01000040">
    <property type="protein sequence ID" value="PIT97066.1"/>
    <property type="molecule type" value="Genomic_DNA"/>
</dbReference>
<protein>
    <recommendedName>
        <fullName evidence="1">YdbS-like PH domain-containing protein</fullName>
    </recommendedName>
</protein>
<name>A0A2M6WWH8_9BACT</name>
<organism evidence="2 3">
    <name type="scientific">Candidatus Berkelbacteria bacterium CG10_big_fil_rev_8_21_14_0_10_41_12</name>
    <dbReference type="NCBI Taxonomy" id="1974513"/>
    <lineage>
        <taxon>Bacteria</taxon>
        <taxon>Candidatus Berkelbacteria</taxon>
    </lineage>
</organism>